<protein>
    <recommendedName>
        <fullName evidence="2">Cyclin N-terminal domain-containing protein</fullName>
    </recommendedName>
</protein>
<dbReference type="InterPro" id="IPR036915">
    <property type="entry name" value="Cyclin-like_sf"/>
</dbReference>
<dbReference type="PANTHER" id="PTHR21615:SF2">
    <property type="entry name" value="CYCLIN N-TERMINAL DOMAIN-CONTAINING PROTEIN 1"/>
    <property type="match status" value="1"/>
</dbReference>
<dbReference type="EMBL" id="GEDC01023163">
    <property type="protein sequence ID" value="JAS14135.1"/>
    <property type="molecule type" value="Transcribed_RNA"/>
</dbReference>
<dbReference type="Gene3D" id="1.10.472.10">
    <property type="entry name" value="Cyclin-like"/>
    <property type="match status" value="1"/>
</dbReference>
<evidence type="ECO:0000259" key="2">
    <source>
        <dbReference type="Pfam" id="PF00134"/>
    </source>
</evidence>
<dbReference type="CDD" id="cd20541">
    <property type="entry name" value="CYCLIN_CNTD1"/>
    <property type="match status" value="1"/>
</dbReference>
<evidence type="ECO:0000256" key="1">
    <source>
        <dbReference type="SAM" id="MobiDB-lite"/>
    </source>
</evidence>
<dbReference type="InterPro" id="IPR006671">
    <property type="entry name" value="Cyclin_N"/>
</dbReference>
<feature type="region of interest" description="Disordered" evidence="1">
    <location>
        <begin position="1"/>
        <end position="26"/>
    </location>
</feature>
<dbReference type="Pfam" id="PF00134">
    <property type="entry name" value="Cyclin_N"/>
    <property type="match status" value="1"/>
</dbReference>
<reference evidence="3" key="1">
    <citation type="submission" date="2015-12" db="EMBL/GenBank/DDBJ databases">
        <title>De novo transcriptome assembly of four potential Pierce s Disease insect vectors from Arizona vineyards.</title>
        <authorList>
            <person name="Tassone E.E."/>
        </authorList>
    </citation>
    <scope>NUCLEOTIDE SEQUENCE</scope>
</reference>
<name>A0A1B6CL89_9HEMI</name>
<dbReference type="SUPFAM" id="SSF47954">
    <property type="entry name" value="Cyclin-like"/>
    <property type="match status" value="1"/>
</dbReference>
<dbReference type="GO" id="GO:0035861">
    <property type="term" value="C:site of double-strand break"/>
    <property type="evidence" value="ECO:0007669"/>
    <property type="project" value="TreeGrafter"/>
</dbReference>
<sequence>MRRRESSSPRNKTISSRHENESISTSRNNKNIAWMRSMEKNWLDHLKKLNLNIQNERSQSFPFLATPTTVVHLIFKICRCTNQSPDVRYLAVEIFDRFSYYHFKSLIKNVWVNNEYEECTKKWKHVMSRVKSQFLLRLLSCIQISAKFTNSQNQKLIQAMAVKKFLSKAGKVYSLRSILASEVRVLKTIDFKLHIPTISVFVDFLIEFIRCNLAEDVNQHILHETSVNLIDIVYLHHQEIYHKLHYISTGCWERAENDRYRFLPIECNRIFLACAVIRASINVVLPDQEDIGSDISVQLDQLTDVPAGDISALAAVIMEQIIIT</sequence>
<gene>
    <name evidence="3" type="ORF">g.5832</name>
</gene>
<dbReference type="PANTHER" id="PTHR21615">
    <property type="entry name" value="CYCLIN N-TERMINAL DOMAIN-CONTAINING PROTEIN 1"/>
    <property type="match status" value="1"/>
</dbReference>
<dbReference type="AlphaFoldDB" id="A0A1B6CL89"/>
<proteinExistence type="predicted"/>
<dbReference type="GO" id="GO:0007131">
    <property type="term" value="P:reciprocal meiotic recombination"/>
    <property type="evidence" value="ECO:0007669"/>
    <property type="project" value="TreeGrafter"/>
</dbReference>
<evidence type="ECO:0000313" key="3">
    <source>
        <dbReference type="EMBL" id="JAS14135.1"/>
    </source>
</evidence>
<feature type="domain" description="Cyclin N-terminal" evidence="2">
    <location>
        <begin position="69"/>
        <end position="193"/>
    </location>
</feature>
<organism evidence="3">
    <name type="scientific">Clastoptera arizonana</name>
    <name type="common">Arizona spittle bug</name>
    <dbReference type="NCBI Taxonomy" id="38151"/>
    <lineage>
        <taxon>Eukaryota</taxon>
        <taxon>Metazoa</taxon>
        <taxon>Ecdysozoa</taxon>
        <taxon>Arthropoda</taxon>
        <taxon>Hexapoda</taxon>
        <taxon>Insecta</taxon>
        <taxon>Pterygota</taxon>
        <taxon>Neoptera</taxon>
        <taxon>Paraneoptera</taxon>
        <taxon>Hemiptera</taxon>
        <taxon>Auchenorrhyncha</taxon>
        <taxon>Cercopoidea</taxon>
        <taxon>Clastopteridae</taxon>
        <taxon>Clastoptera</taxon>
    </lineage>
</organism>
<accession>A0A1B6CL89</accession>